<dbReference type="Proteomes" id="UP000026960">
    <property type="component" value="Chromosome 10"/>
</dbReference>
<organism evidence="1">
    <name type="scientific">Oryza barthii</name>
    <dbReference type="NCBI Taxonomy" id="65489"/>
    <lineage>
        <taxon>Eukaryota</taxon>
        <taxon>Viridiplantae</taxon>
        <taxon>Streptophyta</taxon>
        <taxon>Embryophyta</taxon>
        <taxon>Tracheophyta</taxon>
        <taxon>Spermatophyta</taxon>
        <taxon>Magnoliopsida</taxon>
        <taxon>Liliopsida</taxon>
        <taxon>Poales</taxon>
        <taxon>Poaceae</taxon>
        <taxon>BOP clade</taxon>
        <taxon>Oryzoideae</taxon>
        <taxon>Oryzeae</taxon>
        <taxon>Oryzinae</taxon>
        <taxon>Oryza</taxon>
    </lineage>
</organism>
<evidence type="ECO:0000313" key="2">
    <source>
        <dbReference type="Proteomes" id="UP000026960"/>
    </source>
</evidence>
<dbReference type="PaxDb" id="65489-OBART10G08350.1"/>
<proteinExistence type="predicted"/>
<sequence>MACRGSSTMAGNHGVGSLGMKQLDRAKLDGDVRKLEDGAISQLLLTCSSVVDPAPIQKGDAGC</sequence>
<dbReference type="AlphaFoldDB" id="A0A0D3HD48"/>
<reference evidence="1" key="2">
    <citation type="submission" date="2015-03" db="UniProtKB">
        <authorList>
            <consortium name="EnsemblPlants"/>
        </authorList>
    </citation>
    <scope>IDENTIFICATION</scope>
</reference>
<keyword evidence="2" id="KW-1185">Reference proteome</keyword>
<dbReference type="HOGENOM" id="CLU_2889304_0_0_1"/>
<reference evidence="1" key="1">
    <citation type="journal article" date="2009" name="Rice">
        <title>De Novo Next Generation Sequencing of Plant Genomes.</title>
        <authorList>
            <person name="Rounsley S."/>
            <person name="Marri P.R."/>
            <person name="Yu Y."/>
            <person name="He R."/>
            <person name="Sisneros N."/>
            <person name="Goicoechea J.L."/>
            <person name="Lee S.J."/>
            <person name="Angelova A."/>
            <person name="Kudrna D."/>
            <person name="Luo M."/>
            <person name="Affourtit J."/>
            <person name="Desany B."/>
            <person name="Knight J."/>
            <person name="Niazi F."/>
            <person name="Egholm M."/>
            <person name="Wing R.A."/>
        </authorList>
    </citation>
    <scope>NUCLEOTIDE SEQUENCE [LARGE SCALE GENOMIC DNA]</scope>
    <source>
        <strain evidence="1">cv. IRGC 105608</strain>
    </source>
</reference>
<dbReference type="Gramene" id="OBART10G08350.1">
    <property type="protein sequence ID" value="OBART10G08350.1"/>
    <property type="gene ID" value="OBART10G08350"/>
</dbReference>
<accession>A0A0D3HD48</accession>
<protein>
    <submittedName>
        <fullName evidence="1">Uncharacterized protein</fullName>
    </submittedName>
</protein>
<name>A0A0D3HD48_9ORYZ</name>
<dbReference type="EnsemblPlants" id="OBART10G08350.1">
    <property type="protein sequence ID" value="OBART10G08350.1"/>
    <property type="gene ID" value="OBART10G08350"/>
</dbReference>
<evidence type="ECO:0000313" key="1">
    <source>
        <dbReference type="EnsemblPlants" id="OBART10G08350.1"/>
    </source>
</evidence>